<dbReference type="InterPro" id="IPR054722">
    <property type="entry name" value="PolX-like_BBD"/>
</dbReference>
<feature type="region of interest" description="Disordered" evidence="1">
    <location>
        <begin position="166"/>
        <end position="192"/>
    </location>
</feature>
<feature type="domain" description="Integrase catalytic" evidence="2">
    <location>
        <begin position="367"/>
        <end position="417"/>
    </location>
</feature>
<proteinExistence type="predicted"/>
<feature type="compositionally biased region" description="Basic residues" evidence="1">
    <location>
        <begin position="166"/>
        <end position="182"/>
    </location>
</feature>
<keyword evidence="3" id="KW-1185">Reference proteome</keyword>
<feature type="compositionally biased region" description="Basic and acidic residues" evidence="1">
    <location>
        <begin position="183"/>
        <end position="192"/>
    </location>
</feature>
<dbReference type="Gene3D" id="3.30.420.10">
    <property type="entry name" value="Ribonuclease H-like superfamily/Ribonuclease H"/>
    <property type="match status" value="1"/>
</dbReference>
<evidence type="ECO:0000313" key="3">
    <source>
        <dbReference type="Proteomes" id="UP000694930"/>
    </source>
</evidence>
<protein>
    <submittedName>
        <fullName evidence="4">Uncharacterized protein LOC107021946</fullName>
    </submittedName>
</protein>
<name>A0ABM1GZG5_SOLPN</name>
<evidence type="ECO:0000256" key="1">
    <source>
        <dbReference type="SAM" id="MobiDB-lite"/>
    </source>
</evidence>
<dbReference type="CDD" id="cd09272">
    <property type="entry name" value="RNase_HI_RT_Ty1"/>
    <property type="match status" value="1"/>
</dbReference>
<evidence type="ECO:0000313" key="4">
    <source>
        <dbReference type="RefSeq" id="XP_015078146.1"/>
    </source>
</evidence>
<dbReference type="InterPro" id="IPR036397">
    <property type="entry name" value="RNaseH_sf"/>
</dbReference>
<dbReference type="InterPro" id="IPR012337">
    <property type="entry name" value="RNaseH-like_sf"/>
</dbReference>
<reference evidence="3" key="1">
    <citation type="journal article" date="2014" name="Nat. Genet.">
        <title>The genome of the stress-tolerant wild tomato species Solanum pennellii.</title>
        <authorList>
            <person name="Bolger A."/>
            <person name="Scossa F."/>
            <person name="Bolger M.E."/>
            <person name="Lanz C."/>
            <person name="Maumus F."/>
            <person name="Tohge T."/>
            <person name="Quesneville H."/>
            <person name="Alseekh S."/>
            <person name="Sorensen I."/>
            <person name="Lichtenstein G."/>
            <person name="Fich E.A."/>
            <person name="Conte M."/>
            <person name="Keller H."/>
            <person name="Schneeberger K."/>
            <person name="Schwacke R."/>
            <person name="Ofner I."/>
            <person name="Vrebalov J."/>
            <person name="Xu Y."/>
            <person name="Osorio S."/>
            <person name="Aflitos S.A."/>
            <person name="Schijlen E."/>
            <person name="Jimenez-Gomez J.M."/>
            <person name="Ryngajllo M."/>
            <person name="Kimura S."/>
            <person name="Kumar R."/>
            <person name="Koenig D."/>
            <person name="Headland L.R."/>
            <person name="Maloof J.N."/>
            <person name="Sinha N."/>
            <person name="van Ham R.C."/>
            <person name="Lankhorst R.K."/>
            <person name="Mao L."/>
            <person name="Vogel A."/>
            <person name="Arsova B."/>
            <person name="Panstruga R."/>
            <person name="Fei Z."/>
            <person name="Rose J.K."/>
            <person name="Zamir D."/>
            <person name="Carrari F."/>
            <person name="Giovannoni J.J."/>
            <person name="Weigel D."/>
            <person name="Usadel B."/>
            <person name="Fernie A.R."/>
        </authorList>
    </citation>
    <scope>NUCLEOTIDE SEQUENCE [LARGE SCALE GENOMIC DNA]</scope>
    <source>
        <strain evidence="3">cv. LA0716</strain>
    </source>
</reference>
<dbReference type="Proteomes" id="UP000694930">
    <property type="component" value="Chromosome 1"/>
</dbReference>
<dbReference type="PANTHER" id="PTHR11439:SF463">
    <property type="entry name" value="REVERSE TRANSCRIPTASE TY1_COPIA-TYPE DOMAIN-CONTAINING PROTEIN"/>
    <property type="match status" value="1"/>
</dbReference>
<dbReference type="Pfam" id="PF14223">
    <property type="entry name" value="Retrotran_gag_2"/>
    <property type="match status" value="2"/>
</dbReference>
<evidence type="ECO:0000259" key="2">
    <source>
        <dbReference type="PROSITE" id="PS50994"/>
    </source>
</evidence>
<organism evidence="3 4">
    <name type="scientific">Solanum pennellii</name>
    <name type="common">Tomato</name>
    <name type="synonym">Lycopersicon pennellii</name>
    <dbReference type="NCBI Taxonomy" id="28526"/>
    <lineage>
        <taxon>Eukaryota</taxon>
        <taxon>Viridiplantae</taxon>
        <taxon>Streptophyta</taxon>
        <taxon>Embryophyta</taxon>
        <taxon>Tracheophyta</taxon>
        <taxon>Spermatophyta</taxon>
        <taxon>Magnoliopsida</taxon>
        <taxon>eudicotyledons</taxon>
        <taxon>Gunneridae</taxon>
        <taxon>Pentapetalae</taxon>
        <taxon>asterids</taxon>
        <taxon>lamiids</taxon>
        <taxon>Solanales</taxon>
        <taxon>Solanaceae</taxon>
        <taxon>Solanoideae</taxon>
        <taxon>Solaneae</taxon>
        <taxon>Solanum</taxon>
        <taxon>Solanum subgen. Lycopersicon</taxon>
    </lineage>
</organism>
<dbReference type="SUPFAM" id="SSF53098">
    <property type="entry name" value="Ribonuclease H-like"/>
    <property type="match status" value="1"/>
</dbReference>
<dbReference type="Pfam" id="PF22936">
    <property type="entry name" value="Pol_BBD"/>
    <property type="match status" value="1"/>
</dbReference>
<dbReference type="PANTHER" id="PTHR11439">
    <property type="entry name" value="GAG-POL-RELATED RETROTRANSPOSON"/>
    <property type="match status" value="1"/>
</dbReference>
<dbReference type="PROSITE" id="PS50994">
    <property type="entry name" value="INTEGRASE"/>
    <property type="match status" value="1"/>
</dbReference>
<sequence>MKTLFKSQEVLELVEEGFVDLAGSDEEAEKLKEIIKKDAKALFLIQQAVPDTIFSRIAATTTSSKAWKIVKKEFQCSAKSYGEDISEETVVAKVLRSLTPKFEHIFAAIEESHDLSDYTFDELMSSLQDHEKRLLWSHEKNKEKALQVKGESTHRKDKLENIANRCRGRGGFRGRGHGRGQGRSRDRGGPNEEKQWTFSCHYCRNQVIKKFIVGINRRMRITKQALQRKMMMNDLDESQKYDVRLGDNKKIKVEGEGTVSIMTSQGNAKILEDVMCVPSLSNNLLSIGQLMISGYSISFDDGVYTFKNKKFGKTIAKVPMTNNKMFSLEVSTVEKCVMVASGDDETKLWNLRYGHLNVMRQSGCRLKTHRTDRGAEFMAKEFSSFCEENGIHKDLTTPYTPEKISVAERKNRTVVEMGRSMMEVISRFMHNPSKLHLGAAKRVLRCIAGIDHGIWYSKVTDFTLTGFTDSDYMGNIDDRKSTSGFLFNLGSGAISWSSKKQEVVAL</sequence>
<dbReference type="GeneID" id="107021946"/>
<dbReference type="InterPro" id="IPR001584">
    <property type="entry name" value="Integrase_cat-core"/>
</dbReference>
<dbReference type="RefSeq" id="XP_015078146.1">
    <property type="nucleotide sequence ID" value="XM_015222660.1"/>
</dbReference>
<accession>A0ABM1GZG5</accession>
<reference evidence="4" key="2">
    <citation type="submission" date="2025-08" db="UniProtKB">
        <authorList>
            <consortium name="RefSeq"/>
        </authorList>
    </citation>
    <scope>IDENTIFICATION</scope>
</reference>
<gene>
    <name evidence="4" type="primary">LOC107021946</name>
</gene>